<sequence length="53" mass="5882">MEIKGVPKVDEVSQKIRSIQYDGLSNMPYTQVKRADKANLTKSGAISINTLMI</sequence>
<evidence type="ECO:0000313" key="2">
    <source>
        <dbReference type="Proteomes" id="UP000094336"/>
    </source>
</evidence>
<accession>A0A1E3QHU6</accession>
<dbReference type="AlphaFoldDB" id="A0A1E3QHU6"/>
<keyword evidence="2" id="KW-1185">Reference proteome</keyword>
<evidence type="ECO:0000313" key="1">
    <source>
        <dbReference type="EMBL" id="ODQ77269.1"/>
    </source>
</evidence>
<organism evidence="1 2">
    <name type="scientific">Babjeviella inositovora NRRL Y-12698</name>
    <dbReference type="NCBI Taxonomy" id="984486"/>
    <lineage>
        <taxon>Eukaryota</taxon>
        <taxon>Fungi</taxon>
        <taxon>Dikarya</taxon>
        <taxon>Ascomycota</taxon>
        <taxon>Saccharomycotina</taxon>
        <taxon>Pichiomycetes</taxon>
        <taxon>Serinales incertae sedis</taxon>
        <taxon>Babjeviella</taxon>
    </lineage>
</organism>
<protein>
    <submittedName>
        <fullName evidence="1">Uncharacterized protein</fullName>
    </submittedName>
</protein>
<dbReference type="EMBL" id="KV454442">
    <property type="protein sequence ID" value="ODQ77269.1"/>
    <property type="molecule type" value="Genomic_DNA"/>
</dbReference>
<dbReference type="GeneID" id="30147937"/>
<dbReference type="RefSeq" id="XP_018982597.1">
    <property type="nucleotide sequence ID" value="XM_019130084.1"/>
</dbReference>
<gene>
    <name evidence="1" type="ORF">BABINDRAFT_163764</name>
</gene>
<dbReference type="Proteomes" id="UP000094336">
    <property type="component" value="Unassembled WGS sequence"/>
</dbReference>
<name>A0A1E3QHU6_9ASCO</name>
<reference evidence="2" key="1">
    <citation type="submission" date="2016-05" db="EMBL/GenBank/DDBJ databases">
        <title>Comparative genomics of biotechnologically important yeasts.</title>
        <authorList>
            <consortium name="DOE Joint Genome Institute"/>
            <person name="Riley R."/>
            <person name="Haridas S."/>
            <person name="Wolfe K.H."/>
            <person name="Lopes M.R."/>
            <person name="Hittinger C.T."/>
            <person name="Goker M."/>
            <person name="Salamov A."/>
            <person name="Wisecaver J."/>
            <person name="Long T.M."/>
            <person name="Aerts A.L."/>
            <person name="Barry K."/>
            <person name="Choi C."/>
            <person name="Clum A."/>
            <person name="Coughlan A.Y."/>
            <person name="Deshpande S."/>
            <person name="Douglass A.P."/>
            <person name="Hanson S.J."/>
            <person name="Klenk H.-P."/>
            <person name="Labutti K."/>
            <person name="Lapidus A."/>
            <person name="Lindquist E."/>
            <person name="Lipzen A."/>
            <person name="Meier-Kolthoff J.P."/>
            <person name="Ohm R.A."/>
            <person name="Otillar R.P."/>
            <person name="Pangilinan J."/>
            <person name="Peng Y."/>
            <person name="Rokas A."/>
            <person name="Rosa C.A."/>
            <person name="Scheuner C."/>
            <person name="Sibirny A.A."/>
            <person name="Slot J.C."/>
            <person name="Stielow J.B."/>
            <person name="Sun H."/>
            <person name="Kurtzman C.P."/>
            <person name="Blackwell M."/>
            <person name="Grigoriev I.V."/>
            <person name="Jeffries T.W."/>
        </authorList>
    </citation>
    <scope>NUCLEOTIDE SEQUENCE [LARGE SCALE GENOMIC DNA]</scope>
    <source>
        <strain evidence="2">NRRL Y-12698</strain>
    </source>
</reference>
<proteinExistence type="predicted"/>